<reference evidence="1 2" key="1">
    <citation type="submission" date="2016-09" db="EMBL/GenBank/DDBJ databases">
        <authorList>
            <person name="Doonan J."/>
            <person name="Pachebat J.A."/>
            <person name="Golyshin P.N."/>
            <person name="Denman S."/>
            <person name="Mcdonald J.E."/>
        </authorList>
    </citation>
    <scope>NUCLEOTIDE SEQUENCE [LARGE SCALE GENOMIC DNA]</scope>
    <source>
        <strain evidence="1 2">FRB141</strain>
    </source>
</reference>
<evidence type="ECO:0000313" key="2">
    <source>
        <dbReference type="Proteomes" id="UP000285972"/>
    </source>
</evidence>
<dbReference type="InterPro" id="IPR036388">
    <property type="entry name" value="WH-like_DNA-bd_sf"/>
</dbReference>
<dbReference type="GeneID" id="70907557"/>
<gene>
    <name evidence="1" type="ORF">BIY26_14740</name>
</gene>
<dbReference type="InterPro" id="IPR016032">
    <property type="entry name" value="Sig_transdc_resp-reg_C-effctor"/>
</dbReference>
<organism evidence="1 2">
    <name type="scientific">Brenneria goodwinii</name>
    <dbReference type="NCBI Taxonomy" id="1109412"/>
    <lineage>
        <taxon>Bacteria</taxon>
        <taxon>Pseudomonadati</taxon>
        <taxon>Pseudomonadota</taxon>
        <taxon>Gammaproteobacteria</taxon>
        <taxon>Enterobacterales</taxon>
        <taxon>Pectobacteriaceae</taxon>
        <taxon>Brenneria</taxon>
    </lineage>
</organism>
<dbReference type="Gene3D" id="1.10.10.10">
    <property type="entry name" value="Winged helix-like DNA-binding domain superfamily/Winged helix DNA-binding domain"/>
    <property type="match status" value="1"/>
</dbReference>
<dbReference type="Proteomes" id="UP000285972">
    <property type="component" value="Unassembled WGS sequence"/>
</dbReference>
<dbReference type="RefSeq" id="WP_048635680.1">
    <property type="nucleotide sequence ID" value="NZ_CGIG01000001.1"/>
</dbReference>
<sequence>MRRKKIIVFTSCHYYYTAIECILNEKLNSSEDVIYYPVSLLTAVKNDDGTQLTLWPQADRFIFVLQNINDLCVFLRFASDVKNSRYLNQERITIIGKENIFSLLVLCYKNIDPQRFIPEDCTVKQLDDYLHACISQKRLTVKNRMKSRLARCQMEVLISLLAGRRAKRDAQEKNKSIKTIYGLRQKALNKLNCQNIQDLYRFL</sequence>
<dbReference type="GO" id="GO:0006355">
    <property type="term" value="P:regulation of DNA-templated transcription"/>
    <property type="evidence" value="ECO:0007669"/>
    <property type="project" value="InterPro"/>
</dbReference>
<comment type="caution">
    <text evidence="1">The sequence shown here is derived from an EMBL/GenBank/DDBJ whole genome shotgun (WGS) entry which is preliminary data.</text>
</comment>
<dbReference type="AlphaFoldDB" id="A0AAE8EMP3"/>
<dbReference type="SUPFAM" id="SSF46894">
    <property type="entry name" value="C-terminal effector domain of the bipartite response regulators"/>
    <property type="match status" value="1"/>
</dbReference>
<dbReference type="KEGG" id="bgj:AWC36_12160"/>
<evidence type="ECO:0000313" key="1">
    <source>
        <dbReference type="EMBL" id="RLM21309.1"/>
    </source>
</evidence>
<accession>A0AAE8EMP3</accession>
<dbReference type="GO" id="GO:0003677">
    <property type="term" value="F:DNA binding"/>
    <property type="evidence" value="ECO:0007669"/>
    <property type="project" value="InterPro"/>
</dbReference>
<dbReference type="EMBL" id="MJLX01000041">
    <property type="protein sequence ID" value="RLM21309.1"/>
    <property type="molecule type" value="Genomic_DNA"/>
</dbReference>
<protein>
    <submittedName>
        <fullName evidence="1">Uncharacterized protein</fullName>
    </submittedName>
</protein>
<proteinExistence type="predicted"/>
<name>A0AAE8EMP3_9GAMM</name>